<evidence type="ECO:0000313" key="1">
    <source>
        <dbReference type="EMBL" id="NYI72203.1"/>
    </source>
</evidence>
<reference evidence="1 2" key="1">
    <citation type="submission" date="2020-07" db="EMBL/GenBank/DDBJ databases">
        <title>Sequencing the genomes of 1000 actinobacteria strains.</title>
        <authorList>
            <person name="Klenk H.-P."/>
        </authorList>
    </citation>
    <scope>NUCLEOTIDE SEQUENCE [LARGE SCALE GENOMIC DNA]</scope>
    <source>
        <strain evidence="1 2">DSM 103164</strain>
    </source>
</reference>
<organism evidence="1 2">
    <name type="scientific">Naumannella cuiyingiana</name>
    <dbReference type="NCBI Taxonomy" id="1347891"/>
    <lineage>
        <taxon>Bacteria</taxon>
        <taxon>Bacillati</taxon>
        <taxon>Actinomycetota</taxon>
        <taxon>Actinomycetes</taxon>
        <taxon>Propionibacteriales</taxon>
        <taxon>Propionibacteriaceae</taxon>
        <taxon>Naumannella</taxon>
    </lineage>
</organism>
<keyword evidence="2" id="KW-1185">Reference proteome</keyword>
<dbReference type="EMBL" id="JACBZS010000001">
    <property type="protein sequence ID" value="NYI72203.1"/>
    <property type="molecule type" value="Genomic_DNA"/>
</dbReference>
<evidence type="ECO:0000313" key="2">
    <source>
        <dbReference type="Proteomes" id="UP000527616"/>
    </source>
</evidence>
<sequence>MHALAAAIRLTAQLNLLRTTATSVEVTARAVTGDDPAHHVVDPAGILGLDALNAVELDTALAATRLFAPGPWLLAVPRAGAPGLLRGPAALNSAAIEAGAAVVAEQGRCAFVPQSVGNAVQWRIHDAAPPAPAPGPYEAERALSEAVLAAARVLDEIGGAGGERPASPAGLLPAAYPARSRRAADRAAGLLVAAEAGLDGASAAWSSHAVEVRSRELRALRDAAAEALCAAVAWPGDRTG</sequence>
<proteinExistence type="predicted"/>
<protein>
    <submittedName>
        <fullName evidence="1">Uncharacterized protein</fullName>
    </submittedName>
</protein>
<comment type="caution">
    <text evidence="1">The sequence shown here is derived from an EMBL/GenBank/DDBJ whole genome shotgun (WGS) entry which is preliminary data.</text>
</comment>
<dbReference type="Proteomes" id="UP000527616">
    <property type="component" value="Unassembled WGS sequence"/>
</dbReference>
<accession>A0A7Z0DB30</accession>
<dbReference type="RefSeq" id="WP_179445930.1">
    <property type="nucleotide sequence ID" value="NZ_JACBZS010000001.1"/>
</dbReference>
<name>A0A7Z0DB30_9ACTN</name>
<gene>
    <name evidence="1" type="ORF">GGQ54_002763</name>
</gene>
<dbReference type="AlphaFoldDB" id="A0A7Z0DB30"/>